<keyword evidence="2" id="KW-1185">Reference proteome</keyword>
<sequence length="90" mass="10176">MEECTLSVVSRYCVPDWILLGPSSGQGILEIDDRRIFSIFLKEPPYILKSQPFFSTGRILERNQHAGESIDVYYSALKSLMKAAVDVHPT</sequence>
<feature type="non-terminal residue" evidence="1">
    <location>
        <position position="90"/>
    </location>
</feature>
<name>A0A7T8GMI3_CALRO</name>
<proteinExistence type="predicted"/>
<protein>
    <submittedName>
        <fullName evidence="1">Uncharacterized protein</fullName>
    </submittedName>
</protein>
<dbReference type="EMBL" id="CP045906">
    <property type="protein sequence ID" value="QQP34589.1"/>
    <property type="molecule type" value="Genomic_DNA"/>
</dbReference>
<dbReference type="Proteomes" id="UP000595437">
    <property type="component" value="Chromosome 17"/>
</dbReference>
<organism evidence="1 2">
    <name type="scientific">Caligus rogercresseyi</name>
    <name type="common">Sea louse</name>
    <dbReference type="NCBI Taxonomy" id="217165"/>
    <lineage>
        <taxon>Eukaryota</taxon>
        <taxon>Metazoa</taxon>
        <taxon>Ecdysozoa</taxon>
        <taxon>Arthropoda</taxon>
        <taxon>Crustacea</taxon>
        <taxon>Multicrustacea</taxon>
        <taxon>Hexanauplia</taxon>
        <taxon>Copepoda</taxon>
        <taxon>Siphonostomatoida</taxon>
        <taxon>Caligidae</taxon>
        <taxon>Caligus</taxon>
    </lineage>
</organism>
<reference evidence="2" key="1">
    <citation type="submission" date="2021-01" db="EMBL/GenBank/DDBJ databases">
        <title>Caligus Genome Assembly.</title>
        <authorList>
            <person name="Gallardo-Escarate C."/>
        </authorList>
    </citation>
    <scope>NUCLEOTIDE SEQUENCE [LARGE SCALE GENOMIC DNA]</scope>
</reference>
<accession>A0A7T8GMI3</accession>
<evidence type="ECO:0000313" key="1">
    <source>
        <dbReference type="EMBL" id="QQP34589.1"/>
    </source>
</evidence>
<dbReference type="OrthoDB" id="8195376at2759"/>
<dbReference type="AlphaFoldDB" id="A0A7T8GMI3"/>
<gene>
    <name evidence="1" type="ORF">FKW44_022525</name>
</gene>
<evidence type="ECO:0000313" key="2">
    <source>
        <dbReference type="Proteomes" id="UP000595437"/>
    </source>
</evidence>